<evidence type="ECO:0000256" key="8">
    <source>
        <dbReference type="SAM" id="MobiDB-lite"/>
    </source>
</evidence>
<protein>
    <recommendedName>
        <fullName evidence="7">Biotin synthase auxiliary protein</fullName>
    </recommendedName>
</protein>
<reference evidence="10 11" key="1">
    <citation type="submission" date="2016-06" db="EMBL/GenBank/DDBJ databases">
        <authorList>
            <person name="Kjaerup R.B."/>
            <person name="Dalgaard T.S."/>
            <person name="Juul-Madsen H.R."/>
        </authorList>
    </citation>
    <scope>NUCLEOTIDE SEQUENCE [LARGE SCALE GENOMIC DNA]</scope>
    <source>
        <strain evidence="10 11">DSM 43818</strain>
    </source>
</reference>
<comment type="cofactor">
    <cofactor evidence="1">
        <name>iron-sulfur cluster</name>
        <dbReference type="ChEBI" id="CHEBI:30408"/>
    </cofactor>
</comment>
<evidence type="ECO:0000256" key="4">
    <source>
        <dbReference type="ARBA" id="ARBA00023004"/>
    </source>
</evidence>
<name>A0A1C6SPU9_9ACTN</name>
<comment type="function">
    <text evidence="5">Required for the activity of the biotin synthase BioB.</text>
</comment>
<feature type="region of interest" description="Disordered" evidence="8">
    <location>
        <begin position="1"/>
        <end position="22"/>
    </location>
</feature>
<evidence type="ECO:0000256" key="2">
    <source>
        <dbReference type="ARBA" id="ARBA00022723"/>
    </source>
</evidence>
<dbReference type="STRING" id="145857.GA0070616_4271"/>
<proteinExistence type="inferred from homology"/>
<evidence type="ECO:0000313" key="11">
    <source>
        <dbReference type="Proteomes" id="UP000199699"/>
    </source>
</evidence>
<keyword evidence="2" id="KW-0479">Metal-binding</keyword>
<comment type="similarity">
    <text evidence="6">Belongs to the BsaP family.</text>
</comment>
<evidence type="ECO:0000256" key="1">
    <source>
        <dbReference type="ARBA" id="ARBA00001915"/>
    </source>
</evidence>
<accession>A0A1C6SPU9</accession>
<dbReference type="Proteomes" id="UP000199699">
    <property type="component" value="Unassembled WGS sequence"/>
</dbReference>
<evidence type="ECO:0000256" key="3">
    <source>
        <dbReference type="ARBA" id="ARBA00022756"/>
    </source>
</evidence>
<evidence type="ECO:0000256" key="6">
    <source>
        <dbReference type="ARBA" id="ARBA00093780"/>
    </source>
</evidence>
<dbReference type="EMBL" id="FMHT01000003">
    <property type="protein sequence ID" value="SCL31487.1"/>
    <property type="molecule type" value="Genomic_DNA"/>
</dbReference>
<feature type="domain" description="Biotin synthase auxiliary protein C-terminal" evidence="9">
    <location>
        <begin position="101"/>
        <end position="121"/>
    </location>
</feature>
<dbReference type="InterPro" id="IPR058605">
    <property type="entry name" value="BsaP_C"/>
</dbReference>
<keyword evidence="4" id="KW-0408">Iron</keyword>
<evidence type="ECO:0000256" key="5">
    <source>
        <dbReference type="ARBA" id="ARBA00093761"/>
    </source>
</evidence>
<evidence type="ECO:0000313" key="10">
    <source>
        <dbReference type="EMBL" id="SCL31487.1"/>
    </source>
</evidence>
<dbReference type="Pfam" id="PF26519">
    <property type="entry name" value="BsaP"/>
    <property type="match status" value="1"/>
</dbReference>
<sequence>MTTSDAAPAGPAGRTVPARNTVPASRVVPGAAGTPAVVPGAAGTPAVVPGAAGTPAVVPATVAAGWCDRCGEPAGAGDHAPCGVARALEPPRFCAHCRRRMKVQVLPVGWSAICVEHGETRG</sequence>
<evidence type="ECO:0000256" key="7">
    <source>
        <dbReference type="ARBA" id="ARBA00093796"/>
    </source>
</evidence>
<organism evidence="10 11">
    <name type="scientific">Micromonospora nigra</name>
    <dbReference type="NCBI Taxonomy" id="145857"/>
    <lineage>
        <taxon>Bacteria</taxon>
        <taxon>Bacillati</taxon>
        <taxon>Actinomycetota</taxon>
        <taxon>Actinomycetes</taxon>
        <taxon>Micromonosporales</taxon>
        <taxon>Micromonosporaceae</taxon>
        <taxon>Micromonospora</taxon>
    </lineage>
</organism>
<dbReference type="AlphaFoldDB" id="A0A1C6SPU9"/>
<keyword evidence="11" id="KW-1185">Reference proteome</keyword>
<keyword evidence="3" id="KW-0093">Biotin biosynthesis</keyword>
<gene>
    <name evidence="10" type="ORF">GA0070616_4271</name>
</gene>
<evidence type="ECO:0000259" key="9">
    <source>
        <dbReference type="Pfam" id="PF26519"/>
    </source>
</evidence>